<dbReference type="InterPro" id="IPR003423">
    <property type="entry name" value="OMP_efflux"/>
</dbReference>
<evidence type="ECO:0000256" key="2">
    <source>
        <dbReference type="SAM" id="SignalP"/>
    </source>
</evidence>
<keyword evidence="4" id="KW-1185">Reference proteome</keyword>
<feature type="chain" id="PRO_5045450736" evidence="2">
    <location>
        <begin position="26"/>
        <end position="476"/>
    </location>
</feature>
<evidence type="ECO:0000313" key="3">
    <source>
        <dbReference type="EMBL" id="MDT9002214.1"/>
    </source>
</evidence>
<accession>A0ABU3PI19</accession>
<name>A0ABU3PI19_9BURK</name>
<evidence type="ECO:0000256" key="1">
    <source>
        <dbReference type="ARBA" id="ARBA00007613"/>
    </source>
</evidence>
<dbReference type="Proteomes" id="UP001246372">
    <property type="component" value="Unassembled WGS sequence"/>
</dbReference>
<dbReference type="PANTHER" id="PTHR30203">
    <property type="entry name" value="OUTER MEMBRANE CATION EFFLUX PROTEIN"/>
    <property type="match status" value="1"/>
</dbReference>
<dbReference type="PROSITE" id="PS51257">
    <property type="entry name" value="PROKAR_LIPOPROTEIN"/>
    <property type="match status" value="1"/>
</dbReference>
<dbReference type="PANTHER" id="PTHR30203:SF24">
    <property type="entry name" value="BLR4935 PROTEIN"/>
    <property type="match status" value="1"/>
</dbReference>
<dbReference type="InterPro" id="IPR010131">
    <property type="entry name" value="MdtP/NodT-like"/>
</dbReference>
<keyword evidence="2" id="KW-0732">Signal</keyword>
<dbReference type="SUPFAM" id="SSF56954">
    <property type="entry name" value="Outer membrane efflux proteins (OEP)"/>
    <property type="match status" value="1"/>
</dbReference>
<dbReference type="Gene3D" id="1.20.1600.10">
    <property type="entry name" value="Outer membrane efflux proteins (OEP)"/>
    <property type="match status" value="1"/>
</dbReference>
<dbReference type="RefSeq" id="WP_315653105.1">
    <property type="nucleotide sequence ID" value="NZ_JAVXZY010000013.1"/>
</dbReference>
<sequence>MKQRFPSIALLFSAMAALLGGCASLQPDAALAPVQTHSQLISGQPLRWIRSEQEQQAANAELQQRLGAPLDLAAAQAVALLAHHGLQAELHELGIADAERVQLARPPSPSLGVTRLSRATETEWELGLHLNLLAWFQGEQRERIGNARLAQAQQQLALRLLSLSSRVRVAWVEAVAAQQQLHYAEQVLHAAEASAELARRLREAGNFSALREAREQSFHAEAELGLLRAREQLQSRREALVRALGLSGPAAQNLTLPARLPDLPELPAALPSGADEQQALAQRIDLQAARRLVELRAAEAGLGRASRWVDMLDLGLQRNSSNEQPTQRGIGLDLTLPLFDNGEARLARAEHLHLQAVQRAAQQAVTARSELREAQSRLQSRHQMAKIHLQQLVPLRQRIAAENLLRYNGMLIGVFELLADARAQVAAVSASIAALRDFWIADAQLQQALLGPVDAIAETTATTDMSPAAEAGSPGH</sequence>
<dbReference type="Pfam" id="PF02321">
    <property type="entry name" value="OEP"/>
    <property type="match status" value="1"/>
</dbReference>
<organism evidence="3 4">
    <name type="scientific">Roseateles aquae</name>
    <dbReference type="NCBI Taxonomy" id="3077235"/>
    <lineage>
        <taxon>Bacteria</taxon>
        <taxon>Pseudomonadati</taxon>
        <taxon>Pseudomonadota</taxon>
        <taxon>Betaproteobacteria</taxon>
        <taxon>Burkholderiales</taxon>
        <taxon>Sphaerotilaceae</taxon>
        <taxon>Roseateles</taxon>
    </lineage>
</organism>
<dbReference type="EMBL" id="JAVXZY010000013">
    <property type="protein sequence ID" value="MDT9002214.1"/>
    <property type="molecule type" value="Genomic_DNA"/>
</dbReference>
<comment type="similarity">
    <text evidence="1">Belongs to the outer membrane factor (OMF) (TC 1.B.17) family.</text>
</comment>
<gene>
    <name evidence="3" type="ORF">RQP53_23240</name>
</gene>
<evidence type="ECO:0000313" key="4">
    <source>
        <dbReference type="Proteomes" id="UP001246372"/>
    </source>
</evidence>
<proteinExistence type="inferred from homology"/>
<protein>
    <submittedName>
        <fullName evidence="3">TolC family protein</fullName>
    </submittedName>
</protein>
<feature type="signal peptide" evidence="2">
    <location>
        <begin position="1"/>
        <end position="25"/>
    </location>
</feature>
<reference evidence="3" key="1">
    <citation type="submission" date="2023-09" db="EMBL/GenBank/DDBJ databases">
        <title>Paucibacter sp. APW11 Genome sequencing and assembly.</title>
        <authorList>
            <person name="Kim I."/>
        </authorList>
    </citation>
    <scope>NUCLEOTIDE SEQUENCE</scope>
    <source>
        <strain evidence="3">APW11</strain>
    </source>
</reference>
<comment type="caution">
    <text evidence="3">The sequence shown here is derived from an EMBL/GenBank/DDBJ whole genome shotgun (WGS) entry which is preliminary data.</text>
</comment>